<sequence length="327" mass="36672">MRPKQDILVLGTVPPPIGGVTIHVKRLCEHLDTFAIPFEFVDFRKVNKVILLKKIWNSKIIHLHSSSPVFRFLIALFCFFCLNKKLLLTIHGNIGRFGKAKNLLDLIAISLSTVPIVLNDSSYELSMRFNRNTVLISAFIPAIETVELGDDLLRSIQLLKKSLGCVYATNASNINFDNEGNEIYQISALINLFKERPKEGLIISDPSGNYFNFCVKNGAIVPENILFITIPHDFNSVIKTVDCVIRFTTTDGDSLSVKESLYWGRPVIATNVVSRPSGTILVDNDIVSLTYVLDNRELTGNYCTHETENGAVAIIELYKKILKLIKE</sequence>
<organism evidence="1 2">
    <name type="scientific">Arachidicoccus rhizosphaerae</name>
    <dbReference type="NCBI Taxonomy" id="551991"/>
    <lineage>
        <taxon>Bacteria</taxon>
        <taxon>Pseudomonadati</taxon>
        <taxon>Bacteroidota</taxon>
        <taxon>Chitinophagia</taxon>
        <taxon>Chitinophagales</taxon>
        <taxon>Chitinophagaceae</taxon>
        <taxon>Arachidicoccus</taxon>
    </lineage>
</organism>
<proteinExistence type="predicted"/>
<dbReference type="OrthoDB" id="798298at2"/>
<dbReference type="EMBL" id="FNQY01000034">
    <property type="protein sequence ID" value="SEA62051.1"/>
    <property type="molecule type" value="Genomic_DNA"/>
</dbReference>
<evidence type="ECO:0000313" key="1">
    <source>
        <dbReference type="EMBL" id="SEA62051.1"/>
    </source>
</evidence>
<dbReference type="RefSeq" id="WP_091401197.1">
    <property type="nucleotide sequence ID" value="NZ_FNQY01000034.1"/>
</dbReference>
<gene>
    <name evidence="1" type="ORF">SAMN05192529_13410</name>
</gene>
<evidence type="ECO:0000313" key="2">
    <source>
        <dbReference type="Proteomes" id="UP000199041"/>
    </source>
</evidence>
<dbReference type="STRING" id="551991.SAMN05192529_13410"/>
<dbReference type="SUPFAM" id="SSF53756">
    <property type="entry name" value="UDP-Glycosyltransferase/glycogen phosphorylase"/>
    <property type="match status" value="1"/>
</dbReference>
<dbReference type="GO" id="GO:0016740">
    <property type="term" value="F:transferase activity"/>
    <property type="evidence" value="ECO:0007669"/>
    <property type="project" value="UniProtKB-KW"/>
</dbReference>
<dbReference type="AlphaFoldDB" id="A0A1H4CNL4"/>
<name>A0A1H4CNL4_9BACT</name>
<reference evidence="1 2" key="1">
    <citation type="submission" date="2016-10" db="EMBL/GenBank/DDBJ databases">
        <authorList>
            <person name="de Groot N.N."/>
        </authorList>
    </citation>
    <scope>NUCLEOTIDE SEQUENCE [LARGE SCALE GENOMIC DNA]</scope>
    <source>
        <strain evidence="1 2">Vu-144</strain>
    </source>
</reference>
<keyword evidence="1" id="KW-0808">Transferase</keyword>
<keyword evidence="2" id="KW-1185">Reference proteome</keyword>
<accession>A0A1H4CNL4</accession>
<protein>
    <submittedName>
        <fullName evidence="1">Glycosyltransferase involved in cell wall bisynthesis</fullName>
    </submittedName>
</protein>
<dbReference type="Gene3D" id="3.40.50.2000">
    <property type="entry name" value="Glycogen Phosphorylase B"/>
    <property type="match status" value="2"/>
</dbReference>
<dbReference type="Proteomes" id="UP000199041">
    <property type="component" value="Unassembled WGS sequence"/>
</dbReference>